<organism evidence="7">
    <name type="scientific">Kwoniella bestiolae CBS 10118</name>
    <dbReference type="NCBI Taxonomy" id="1296100"/>
    <lineage>
        <taxon>Eukaryota</taxon>
        <taxon>Fungi</taxon>
        <taxon>Dikarya</taxon>
        <taxon>Basidiomycota</taxon>
        <taxon>Agaricomycotina</taxon>
        <taxon>Tremellomycetes</taxon>
        <taxon>Tremellales</taxon>
        <taxon>Cryptococcaceae</taxon>
        <taxon>Kwoniella</taxon>
    </lineage>
</organism>
<dbReference type="AlphaFoldDB" id="A0A1B9G353"/>
<evidence type="ECO:0000256" key="5">
    <source>
        <dbReference type="ARBA" id="ARBA00023242"/>
    </source>
</evidence>
<dbReference type="GeneID" id="30209696"/>
<keyword evidence="4" id="KW-0698">rRNA processing</keyword>
<dbReference type="GO" id="GO:0006364">
    <property type="term" value="P:rRNA processing"/>
    <property type="evidence" value="ECO:0007669"/>
    <property type="project" value="UniProtKB-KW"/>
</dbReference>
<dbReference type="OrthoDB" id="29058at2759"/>
<comment type="subcellular location">
    <subcellularLocation>
        <location evidence="2">Nucleus</location>
        <location evidence="2">Nucleolus</location>
    </subcellularLocation>
</comment>
<feature type="region of interest" description="Disordered" evidence="6">
    <location>
        <begin position="309"/>
        <end position="346"/>
    </location>
</feature>
<dbReference type="EMBL" id="KI894021">
    <property type="protein sequence ID" value="OCF25477.1"/>
    <property type="molecule type" value="Genomic_DNA"/>
</dbReference>
<dbReference type="PANTHER" id="PTHR12838:SF0">
    <property type="entry name" value="U3 SMALL NUCLEOLAR RNA-ASSOCIATED PROTEIN 11-RELATED"/>
    <property type="match status" value="1"/>
</dbReference>
<sequence length="359" mass="40773">MVNSSLKSESAMSSMPNFPLMPLISMLMPLFFCPLSDAMSRRNHKERSQPVHRARLGLLEKHKDYVLRARDYKSKQDRIRKLREKAAFRNKDEFYWGMIKAKTENGVETKDRGNVALSTDLVKILKSQDAGYVRVQIAKDEKKVRDLKTQLQITASSSIAGPSNSSDPNSEWDAIAELAEVEKLAEMGIVLKPSHDGPSNKKGKGKGKAPSGHVIFADDKEEFEKYGESSGSHAQDERVVENDTPIDLGWNEPPTTTKKKNKQKVVEPVEEVDEEAIAEGARQNRIELLSLLSAYLHRLTLLRKAESKLETTKSLMGKGQARKVRDTQFVDDDSQPENKNGERKRLEGKMWKWKLERRR</sequence>
<dbReference type="InterPro" id="IPR007144">
    <property type="entry name" value="SSU_processome_Utp11"/>
</dbReference>
<dbReference type="RefSeq" id="XP_019046547.2">
    <property type="nucleotide sequence ID" value="XM_019191917.2"/>
</dbReference>
<evidence type="ECO:0000256" key="6">
    <source>
        <dbReference type="SAM" id="MobiDB-lite"/>
    </source>
</evidence>
<dbReference type="PANTHER" id="PTHR12838">
    <property type="entry name" value="U3 SMALL NUCLEOLAR RNA-ASSOCIATED PROTEIN 11"/>
    <property type="match status" value="1"/>
</dbReference>
<comment type="function">
    <text evidence="1">Involved in nucleolar processing of pre-18S ribosomal RNA.</text>
</comment>
<gene>
    <name evidence="7" type="ORF">I302_05297</name>
</gene>
<evidence type="ECO:0000256" key="4">
    <source>
        <dbReference type="ARBA" id="ARBA00022552"/>
    </source>
</evidence>
<feature type="region of interest" description="Disordered" evidence="6">
    <location>
        <begin position="191"/>
        <end position="212"/>
    </location>
</feature>
<dbReference type="VEuPathDB" id="FungiDB:I302_05297"/>
<evidence type="ECO:0000256" key="2">
    <source>
        <dbReference type="ARBA" id="ARBA00004604"/>
    </source>
</evidence>
<protein>
    <submittedName>
        <fullName evidence="7">U3 small nucleolar RNA-associated protein 11</fullName>
    </submittedName>
</protein>
<evidence type="ECO:0000313" key="7">
    <source>
        <dbReference type="EMBL" id="OCF25477.1"/>
    </source>
</evidence>
<evidence type="ECO:0000256" key="1">
    <source>
        <dbReference type="ARBA" id="ARBA00004099"/>
    </source>
</evidence>
<proteinExistence type="inferred from homology"/>
<dbReference type="Pfam" id="PF03998">
    <property type="entry name" value="Utp11"/>
    <property type="match status" value="1"/>
</dbReference>
<name>A0A1B9G353_9TREE</name>
<dbReference type="KEGG" id="kbi:30209696"/>
<reference evidence="7" key="2">
    <citation type="submission" date="2014-01" db="EMBL/GenBank/DDBJ databases">
        <title>Evolution of pathogenesis and genome organization in the Tremellales.</title>
        <authorList>
            <person name="Cuomo C."/>
            <person name="Litvintseva A."/>
            <person name="Heitman J."/>
            <person name="Chen Y."/>
            <person name="Sun S."/>
            <person name="Springer D."/>
            <person name="Dromer F."/>
            <person name="Young S."/>
            <person name="Zeng Q."/>
            <person name="Chapman S."/>
            <person name="Gujja S."/>
            <person name="Saif S."/>
            <person name="Birren B."/>
        </authorList>
    </citation>
    <scope>NUCLEOTIDE SEQUENCE</scope>
    <source>
        <strain evidence="7">CBS 10118</strain>
    </source>
</reference>
<dbReference type="STRING" id="1296100.A0A1B9G353"/>
<reference evidence="7" key="1">
    <citation type="submission" date="2013-07" db="EMBL/GenBank/DDBJ databases">
        <title>The Genome Sequence of Cryptococcus bestiolae CBS10118.</title>
        <authorList>
            <consortium name="The Broad Institute Genome Sequencing Platform"/>
            <person name="Cuomo C."/>
            <person name="Litvintseva A."/>
            <person name="Chen Y."/>
            <person name="Heitman J."/>
            <person name="Sun S."/>
            <person name="Springer D."/>
            <person name="Dromer F."/>
            <person name="Young S.K."/>
            <person name="Zeng Q."/>
            <person name="Gargeya S."/>
            <person name="Fitzgerald M."/>
            <person name="Abouelleil A."/>
            <person name="Alvarado L."/>
            <person name="Berlin A.M."/>
            <person name="Chapman S.B."/>
            <person name="Dewar J."/>
            <person name="Goldberg J."/>
            <person name="Griggs A."/>
            <person name="Gujja S."/>
            <person name="Hansen M."/>
            <person name="Howarth C."/>
            <person name="Imamovic A."/>
            <person name="Larimer J."/>
            <person name="McCowan C."/>
            <person name="Murphy C."/>
            <person name="Pearson M."/>
            <person name="Priest M."/>
            <person name="Roberts A."/>
            <person name="Saif S."/>
            <person name="Shea T."/>
            <person name="Sykes S."/>
            <person name="Wortman J."/>
            <person name="Nusbaum C."/>
            <person name="Birren B."/>
        </authorList>
    </citation>
    <scope>NUCLEOTIDE SEQUENCE [LARGE SCALE GENOMIC DNA]</scope>
    <source>
        <strain evidence="7">CBS 10118</strain>
    </source>
</reference>
<comment type="similarity">
    <text evidence="3">Belongs to the UTP11 family.</text>
</comment>
<keyword evidence="5" id="KW-0539">Nucleus</keyword>
<dbReference type="GO" id="GO:0032040">
    <property type="term" value="C:small-subunit processome"/>
    <property type="evidence" value="ECO:0007669"/>
    <property type="project" value="InterPro"/>
</dbReference>
<evidence type="ECO:0000256" key="3">
    <source>
        <dbReference type="ARBA" id="ARBA00008105"/>
    </source>
</evidence>
<feature type="region of interest" description="Disordered" evidence="6">
    <location>
        <begin position="244"/>
        <end position="269"/>
    </location>
</feature>
<accession>A0A1B9G353</accession>